<dbReference type="SFLD" id="SFLDG01067">
    <property type="entry name" value="SPASM/twitch_domain_containing"/>
    <property type="match status" value="1"/>
</dbReference>
<keyword evidence="5" id="KW-0408">Iron</keyword>
<dbReference type="InterPro" id="IPR007197">
    <property type="entry name" value="rSAM"/>
</dbReference>
<dbReference type="SFLD" id="SFLDG01094">
    <property type="entry name" value="Uncharacterised_Radical_SAM_Su"/>
    <property type="match status" value="1"/>
</dbReference>
<dbReference type="SUPFAM" id="SSF102114">
    <property type="entry name" value="Radical SAM enzymes"/>
    <property type="match status" value="1"/>
</dbReference>
<dbReference type="SFLD" id="SFLDS00029">
    <property type="entry name" value="Radical_SAM"/>
    <property type="match status" value="1"/>
</dbReference>
<dbReference type="InterPro" id="IPR013785">
    <property type="entry name" value="Aldolase_TIM"/>
</dbReference>
<organism evidence="8 9">
    <name type="scientific">Vreelandella nigrificans</name>
    <dbReference type="NCBI Taxonomy" id="2042704"/>
    <lineage>
        <taxon>Bacteria</taxon>
        <taxon>Pseudomonadati</taxon>
        <taxon>Pseudomonadota</taxon>
        <taxon>Gammaproteobacteria</taxon>
        <taxon>Oceanospirillales</taxon>
        <taxon>Halomonadaceae</taxon>
        <taxon>Vreelandella</taxon>
    </lineage>
</organism>
<keyword evidence="6" id="KW-0411">Iron-sulfur</keyword>
<dbReference type="InterPro" id="IPR034457">
    <property type="entry name" value="Organic_radical-activating"/>
</dbReference>
<dbReference type="InterPro" id="IPR012840">
    <property type="entry name" value="NrdG2"/>
</dbReference>
<dbReference type="Pfam" id="PF04055">
    <property type="entry name" value="Radical_SAM"/>
    <property type="match status" value="1"/>
</dbReference>
<evidence type="ECO:0000256" key="3">
    <source>
        <dbReference type="ARBA" id="ARBA00022691"/>
    </source>
</evidence>
<dbReference type="OrthoDB" id="9782387at2"/>
<evidence type="ECO:0000256" key="4">
    <source>
        <dbReference type="ARBA" id="ARBA00022723"/>
    </source>
</evidence>
<name>A0A2A4HMN5_9GAMM</name>
<protein>
    <submittedName>
        <fullName evidence="8">Anaerobic ribonucleoside-triphosphate reductase activating protein</fullName>
    </submittedName>
</protein>
<dbReference type="GO" id="GO:0003824">
    <property type="term" value="F:catalytic activity"/>
    <property type="evidence" value="ECO:0007669"/>
    <property type="project" value="InterPro"/>
</dbReference>
<evidence type="ECO:0000259" key="7">
    <source>
        <dbReference type="PROSITE" id="PS51918"/>
    </source>
</evidence>
<evidence type="ECO:0000256" key="5">
    <source>
        <dbReference type="ARBA" id="ARBA00023004"/>
    </source>
</evidence>
<dbReference type="GO" id="GO:0046872">
    <property type="term" value="F:metal ion binding"/>
    <property type="evidence" value="ECO:0007669"/>
    <property type="project" value="UniProtKB-KW"/>
</dbReference>
<dbReference type="PROSITE" id="PS51918">
    <property type="entry name" value="RADICAL_SAM"/>
    <property type="match status" value="1"/>
</dbReference>
<reference evidence="9" key="1">
    <citation type="submission" date="2017-09" db="EMBL/GenBank/DDBJ databases">
        <authorList>
            <person name="Cho G.-S."/>
            <person name="Oguntoyinbo F.A."/>
            <person name="Cnockaert M."/>
            <person name="Kabisch J."/>
            <person name="Neve H."/>
            <person name="Bockelmann W."/>
            <person name="Wenning M."/>
            <person name="Franz C.M."/>
            <person name="Vandamme P."/>
        </authorList>
    </citation>
    <scope>NUCLEOTIDE SEQUENCE [LARGE SCALE GENOMIC DNA]</scope>
    <source>
        <strain evidence="9">MBT G8648</strain>
    </source>
</reference>
<evidence type="ECO:0000256" key="1">
    <source>
        <dbReference type="ARBA" id="ARBA00001966"/>
    </source>
</evidence>
<dbReference type="Gene3D" id="3.20.20.70">
    <property type="entry name" value="Aldolase class I"/>
    <property type="match status" value="1"/>
</dbReference>
<dbReference type="CDD" id="cd01335">
    <property type="entry name" value="Radical_SAM"/>
    <property type="match status" value="1"/>
</dbReference>
<gene>
    <name evidence="8" type="ORF">CPA45_09840</name>
</gene>
<dbReference type="RefSeq" id="WP_096651373.1">
    <property type="nucleotide sequence ID" value="NZ_NWUX01000006.1"/>
</dbReference>
<evidence type="ECO:0000313" key="9">
    <source>
        <dbReference type="Proteomes" id="UP000218677"/>
    </source>
</evidence>
<dbReference type="InterPro" id="IPR058240">
    <property type="entry name" value="rSAM_sf"/>
</dbReference>
<dbReference type="EMBL" id="NWUX01000006">
    <property type="protein sequence ID" value="PCF96020.1"/>
    <property type="molecule type" value="Genomic_DNA"/>
</dbReference>
<keyword evidence="4" id="KW-0479">Metal-binding</keyword>
<dbReference type="PANTHER" id="PTHR30352">
    <property type="entry name" value="PYRUVATE FORMATE-LYASE-ACTIVATING ENZYME"/>
    <property type="match status" value="1"/>
</dbReference>
<dbReference type="NCBIfam" id="TIGR02495">
    <property type="entry name" value="NrdG2"/>
    <property type="match status" value="1"/>
</dbReference>
<comment type="cofactor">
    <cofactor evidence="1">
        <name>[4Fe-4S] cluster</name>
        <dbReference type="ChEBI" id="CHEBI:49883"/>
    </cofactor>
</comment>
<evidence type="ECO:0000256" key="6">
    <source>
        <dbReference type="ARBA" id="ARBA00023014"/>
    </source>
</evidence>
<dbReference type="Proteomes" id="UP000218677">
    <property type="component" value="Unassembled WGS sequence"/>
</dbReference>
<dbReference type="AlphaFoldDB" id="A0A2A4HMN5"/>
<evidence type="ECO:0000313" key="8">
    <source>
        <dbReference type="EMBL" id="PCF96020.1"/>
    </source>
</evidence>
<dbReference type="PANTHER" id="PTHR30352:SF13">
    <property type="entry name" value="GLYCYL-RADICAL ENZYME ACTIVATING ENZYME YJJW-RELATED"/>
    <property type="match status" value="1"/>
</dbReference>
<keyword evidence="9" id="KW-1185">Reference proteome</keyword>
<evidence type="ECO:0000256" key="2">
    <source>
        <dbReference type="ARBA" id="ARBA00022485"/>
    </source>
</evidence>
<feature type="domain" description="Radical SAM core" evidence="7">
    <location>
        <begin position="31"/>
        <end position="249"/>
    </location>
</feature>
<keyword evidence="3" id="KW-0949">S-adenosyl-L-methionine</keyword>
<sequence length="249" mass="27641">MSIIATLDDTSAVPGTVRLPIAGLVPMTTLDYPDHLACVVFLQGCPLRCGYCHNPSMIAPRRSEPHEWQAVLEFLATRKNLLEAVVFSGGEPTLSADLPAAVKEVKALGFKVGLHTAGPYPERLTQLLPHLDWVGLDVKGRGKEFDRICGRTGIWQRHTRSLVALLESEINFECRTTIHWQDFQLTDVERLALTLADCGVRHYALQVARGGQCLDASYAQPVPHAPSSARLNALVKRLEPHFHRLELRQ</sequence>
<dbReference type="GO" id="GO:0051539">
    <property type="term" value="F:4 iron, 4 sulfur cluster binding"/>
    <property type="evidence" value="ECO:0007669"/>
    <property type="project" value="UniProtKB-KW"/>
</dbReference>
<comment type="caution">
    <text evidence="8">The sequence shown here is derived from an EMBL/GenBank/DDBJ whole genome shotgun (WGS) entry which is preliminary data.</text>
</comment>
<proteinExistence type="predicted"/>
<keyword evidence="2" id="KW-0004">4Fe-4S</keyword>
<accession>A0A2A4HMN5</accession>